<dbReference type="NCBIfam" id="TIGR01509">
    <property type="entry name" value="HAD-SF-IA-v3"/>
    <property type="match status" value="1"/>
</dbReference>
<dbReference type="InterPro" id="IPR041492">
    <property type="entry name" value="HAD_2"/>
</dbReference>
<name>A0A120IEA2_9FLAO</name>
<feature type="site" description="Important for catalytic activity and assists the phosphoryl transfer reaction to Asp8 by balancing charge and orienting the reacting groups" evidence="5">
    <location>
        <position position="113"/>
    </location>
</feature>
<dbReference type="PANTHER" id="PTHR18901">
    <property type="entry name" value="2-DEOXYGLUCOSE-6-PHOSPHATE PHOSPHATASE 2"/>
    <property type="match status" value="1"/>
</dbReference>
<evidence type="ECO:0000256" key="1">
    <source>
        <dbReference type="ARBA" id="ARBA00006171"/>
    </source>
</evidence>
<feature type="binding site" evidence="3">
    <location>
        <begin position="43"/>
        <end position="48"/>
    </location>
    <ligand>
        <name>substrate</name>
    </ligand>
</feature>
<dbReference type="GO" id="GO:0005975">
    <property type="term" value="P:carbohydrate metabolic process"/>
    <property type="evidence" value="ECO:0007669"/>
    <property type="project" value="InterPro"/>
</dbReference>
<proteinExistence type="inferred from homology"/>
<keyword evidence="7" id="KW-1185">Reference proteome</keyword>
<dbReference type="InterPro" id="IPR006439">
    <property type="entry name" value="HAD-SF_hydro_IA"/>
</dbReference>
<dbReference type="PATRIC" id="fig|1622118.3.peg.1490"/>
<dbReference type="RefSeq" id="WP_068208006.1">
    <property type="nucleotide sequence ID" value="NZ_CP013355.1"/>
</dbReference>
<dbReference type="KEGG" id="lut:Lupro_07225"/>
<feature type="binding site" evidence="3">
    <location>
        <position position="75"/>
    </location>
    <ligand>
        <name>substrate</name>
    </ligand>
</feature>
<dbReference type="NCBIfam" id="TIGR02009">
    <property type="entry name" value="PGMB-YQAB-SF"/>
    <property type="match status" value="1"/>
</dbReference>
<dbReference type="GO" id="GO:0000287">
    <property type="term" value="F:magnesium ion binding"/>
    <property type="evidence" value="ECO:0007669"/>
    <property type="project" value="InterPro"/>
</dbReference>
<accession>A0A120IEA2</accession>
<evidence type="ECO:0000256" key="4">
    <source>
        <dbReference type="PIRSR" id="PIRSR610972-3"/>
    </source>
</evidence>
<feature type="binding site" evidence="3">
    <location>
        <position position="144"/>
    </location>
    <ligand>
        <name>substrate</name>
    </ligand>
</feature>
<feature type="binding site" evidence="3">
    <location>
        <begin position="113"/>
        <end position="117"/>
    </location>
    <ligand>
        <name>substrate</name>
    </ligand>
</feature>
<feature type="binding site" evidence="3">
    <location>
        <position position="51"/>
    </location>
    <ligand>
        <name>substrate</name>
    </ligand>
</feature>
<dbReference type="InterPro" id="IPR010976">
    <property type="entry name" value="B-phosphoglucomutase_hydrolase"/>
</dbReference>
<organism evidence="6 7">
    <name type="scientific">Lutibacter profundi</name>
    <dbReference type="NCBI Taxonomy" id="1622118"/>
    <lineage>
        <taxon>Bacteria</taxon>
        <taxon>Pseudomonadati</taxon>
        <taxon>Bacteroidota</taxon>
        <taxon>Flavobacteriia</taxon>
        <taxon>Flavobacteriales</taxon>
        <taxon>Flavobacteriaceae</taxon>
        <taxon>Lutibacter</taxon>
    </lineage>
</organism>
<comment type="cofactor">
    <cofactor evidence="4">
        <name>Mg(2+)</name>
        <dbReference type="ChEBI" id="CHEBI:18420"/>
    </cofactor>
    <text evidence="4">Binds 2 magnesium ions per subunit.</text>
</comment>
<dbReference type="Gene3D" id="1.10.150.240">
    <property type="entry name" value="Putative phosphatase, domain 2"/>
    <property type="match status" value="1"/>
</dbReference>
<evidence type="ECO:0000256" key="5">
    <source>
        <dbReference type="PIRSR" id="PIRSR610972-4"/>
    </source>
</evidence>
<feature type="site" description="Important for catalytic activity and assists the phosphoryl transfer reaction to Asp8 by balancing charge and orienting the reacting groups" evidence="5">
    <location>
        <position position="144"/>
    </location>
</feature>
<dbReference type="GO" id="GO:0008801">
    <property type="term" value="F:beta-phosphoglucomutase activity"/>
    <property type="evidence" value="ECO:0007669"/>
    <property type="project" value="InterPro"/>
</dbReference>
<dbReference type="EMBL" id="CP013355">
    <property type="protein sequence ID" value="AMC11051.1"/>
    <property type="molecule type" value="Genomic_DNA"/>
</dbReference>
<dbReference type="PANTHER" id="PTHR18901:SF38">
    <property type="entry name" value="PSEUDOURIDINE-5'-PHOSPHATASE"/>
    <property type="match status" value="1"/>
</dbReference>
<dbReference type="InterPro" id="IPR023214">
    <property type="entry name" value="HAD_sf"/>
</dbReference>
<dbReference type="SFLD" id="SFLDS00003">
    <property type="entry name" value="Haloacid_Dehalogenase"/>
    <property type="match status" value="1"/>
</dbReference>
<reference evidence="6 7" key="2">
    <citation type="journal article" date="2016" name="Int. J. Syst. Evol. Microbiol.">
        <title>Lutibacter profundi sp. nov., isolated from a deep-sea hydrothermal system on the Arctic Mid-Ocean Ridge and emended description of the genus Lutibacter.</title>
        <authorList>
            <person name="Le Moine Bauer S."/>
            <person name="Roalkvam I."/>
            <person name="Steen I.H."/>
            <person name="Dahle H."/>
        </authorList>
    </citation>
    <scope>NUCLEOTIDE SEQUENCE [LARGE SCALE GENOMIC DNA]</scope>
    <source>
        <strain evidence="6 7">LP1</strain>
    </source>
</reference>
<evidence type="ECO:0000313" key="6">
    <source>
        <dbReference type="EMBL" id="AMC11051.1"/>
    </source>
</evidence>
<dbReference type="SUPFAM" id="SSF56784">
    <property type="entry name" value="HAD-like"/>
    <property type="match status" value="1"/>
</dbReference>
<dbReference type="PRINTS" id="PR00413">
    <property type="entry name" value="HADHALOGNASE"/>
</dbReference>
<gene>
    <name evidence="6" type="ORF">Lupro_07225</name>
</gene>
<feature type="binding site" evidence="4">
    <location>
        <position position="168"/>
    </location>
    <ligand>
        <name>Mg(2+)</name>
        <dbReference type="ChEBI" id="CHEBI:18420"/>
    </ligand>
</feature>
<dbReference type="STRING" id="1622118.Lupro_07225"/>
<comment type="similarity">
    <text evidence="1">Belongs to the HAD-like hydrolase superfamily. CbbY/CbbZ/Gph/YieH family.</text>
</comment>
<feature type="binding site" evidence="3">
    <location>
        <begin position="8"/>
        <end position="10"/>
    </location>
    <ligand>
        <name>substrate</name>
    </ligand>
</feature>
<dbReference type="InterPro" id="IPR023198">
    <property type="entry name" value="PGP-like_dom2"/>
</dbReference>
<feature type="binding site" evidence="4">
    <location>
        <position position="10"/>
    </location>
    <ligand>
        <name>Mg(2+)</name>
        <dbReference type="ChEBI" id="CHEBI:18420"/>
    </ligand>
</feature>
<dbReference type="AlphaFoldDB" id="A0A120IEA2"/>
<feature type="binding site" evidence="4">
    <location>
        <position position="169"/>
    </location>
    <ligand>
        <name>Mg(2+)</name>
        <dbReference type="ChEBI" id="CHEBI:18420"/>
    </ligand>
</feature>
<evidence type="ECO:0000256" key="2">
    <source>
        <dbReference type="PIRSR" id="PIRSR610972-1"/>
    </source>
</evidence>
<feature type="active site" description="Nucleophile" evidence="2">
    <location>
        <position position="8"/>
    </location>
</feature>
<feature type="binding site" evidence="4">
    <location>
        <position position="8"/>
    </location>
    <ligand>
        <name>Mg(2+)</name>
        <dbReference type="ChEBI" id="CHEBI:18420"/>
    </ligand>
</feature>
<dbReference type="Pfam" id="PF13419">
    <property type="entry name" value="HAD_2"/>
    <property type="match status" value="1"/>
</dbReference>
<feature type="active site" description="Proton donor/acceptor" evidence="2">
    <location>
        <position position="10"/>
    </location>
</feature>
<keyword evidence="4" id="KW-0460">Magnesium</keyword>
<dbReference type="CDD" id="cd02598">
    <property type="entry name" value="HAD_BPGM"/>
    <property type="match status" value="1"/>
</dbReference>
<dbReference type="Gene3D" id="3.40.50.1000">
    <property type="entry name" value="HAD superfamily/HAD-like"/>
    <property type="match status" value="1"/>
</dbReference>
<reference evidence="7" key="1">
    <citation type="submission" date="2015-12" db="EMBL/GenBank/DDBJ databases">
        <title>Complete genome sequence of Lutibacter profundus strain LP1.</title>
        <authorList>
            <person name="Wissuwa J."/>
            <person name="Le Moine Bauer S."/>
            <person name="Stokke R."/>
            <person name="Dahle H."/>
            <person name="Steen I.H."/>
        </authorList>
    </citation>
    <scope>NUCLEOTIDE SEQUENCE [LARGE SCALE GENOMIC DNA]</scope>
    <source>
        <strain evidence="7">LP1</strain>
    </source>
</reference>
<dbReference type="InterPro" id="IPR010972">
    <property type="entry name" value="Beta-PGM"/>
</dbReference>
<dbReference type="SFLD" id="SFLDG01135">
    <property type="entry name" value="C1.5.6:_HAD__Beta-PGM__Phospha"/>
    <property type="match status" value="1"/>
</dbReference>
<evidence type="ECO:0000256" key="3">
    <source>
        <dbReference type="PIRSR" id="PIRSR610972-2"/>
    </source>
</evidence>
<dbReference type="NCBIfam" id="TIGR01990">
    <property type="entry name" value="bPGM"/>
    <property type="match status" value="1"/>
</dbReference>
<feature type="binding site" evidence="3">
    <location>
        <position position="24"/>
    </location>
    <ligand>
        <name>substrate</name>
    </ligand>
</feature>
<sequence>MIKGIIFDLDGVITDTAEFHYLSWKQLSNEERLNFDKLLNEKLKGVSRAKSLDRILKHNNTTFSKTKQKDCLERKNNYYLQYLKKITQKDYLPRIKKFLQELQASNIKIGLGSASKNALSVLERLEATPFFNVIGDGNSVKKAKPAPDLFLYVAKELGLTPNECIVIEDASSGIEAAHKAGMKAIGIGSKEVLGKAEVVLESTNFLKLEIIQNI</sequence>
<dbReference type="OrthoDB" id="9797743at2"/>
<dbReference type="Proteomes" id="UP000059672">
    <property type="component" value="Chromosome"/>
</dbReference>
<dbReference type="NCBIfam" id="TIGR01549">
    <property type="entry name" value="HAD-SF-IA-v1"/>
    <property type="match status" value="1"/>
</dbReference>
<keyword evidence="4" id="KW-0479">Metal-binding</keyword>
<dbReference type="InterPro" id="IPR036412">
    <property type="entry name" value="HAD-like_sf"/>
</dbReference>
<evidence type="ECO:0000313" key="7">
    <source>
        <dbReference type="Proteomes" id="UP000059672"/>
    </source>
</evidence>
<protein>
    <submittedName>
        <fullName evidence="6">Beta-phosphoglucomutase</fullName>
    </submittedName>
</protein>
<dbReference type="SFLD" id="SFLDG01129">
    <property type="entry name" value="C1.5:_HAD__Beta-PGM__Phosphata"/>
    <property type="match status" value="1"/>
</dbReference>